<reference evidence="2 3" key="1">
    <citation type="journal article" date="2021" name="Nat. Commun.">
        <title>Genetic determinants of endophytism in the Arabidopsis root mycobiome.</title>
        <authorList>
            <person name="Mesny F."/>
            <person name="Miyauchi S."/>
            <person name="Thiergart T."/>
            <person name="Pickel B."/>
            <person name="Atanasova L."/>
            <person name="Karlsson M."/>
            <person name="Huettel B."/>
            <person name="Barry K.W."/>
            <person name="Haridas S."/>
            <person name="Chen C."/>
            <person name="Bauer D."/>
            <person name="Andreopoulos W."/>
            <person name="Pangilinan J."/>
            <person name="LaButti K."/>
            <person name="Riley R."/>
            <person name="Lipzen A."/>
            <person name="Clum A."/>
            <person name="Drula E."/>
            <person name="Henrissat B."/>
            <person name="Kohler A."/>
            <person name="Grigoriev I.V."/>
            <person name="Martin F.M."/>
            <person name="Hacquard S."/>
        </authorList>
    </citation>
    <scope>NUCLEOTIDE SEQUENCE [LARGE SCALE GENOMIC DNA]</scope>
    <source>
        <strain evidence="2 3">MPI-SDFR-AT-0080</strain>
    </source>
</reference>
<keyword evidence="1" id="KW-0732">Signal</keyword>
<evidence type="ECO:0000313" key="3">
    <source>
        <dbReference type="Proteomes" id="UP000774617"/>
    </source>
</evidence>
<evidence type="ECO:0000313" key="2">
    <source>
        <dbReference type="EMBL" id="KAH7010723.1"/>
    </source>
</evidence>
<organism evidence="2 3">
    <name type="scientific">Macrophomina phaseolina</name>
    <dbReference type="NCBI Taxonomy" id="35725"/>
    <lineage>
        <taxon>Eukaryota</taxon>
        <taxon>Fungi</taxon>
        <taxon>Dikarya</taxon>
        <taxon>Ascomycota</taxon>
        <taxon>Pezizomycotina</taxon>
        <taxon>Dothideomycetes</taxon>
        <taxon>Dothideomycetes incertae sedis</taxon>
        <taxon>Botryosphaeriales</taxon>
        <taxon>Botryosphaeriaceae</taxon>
        <taxon>Macrophomina</taxon>
    </lineage>
</organism>
<gene>
    <name evidence="2" type="ORF">B0J12DRAFT_691317</name>
</gene>
<proteinExistence type="predicted"/>
<comment type="caution">
    <text evidence="2">The sequence shown here is derived from an EMBL/GenBank/DDBJ whole genome shotgun (WGS) entry which is preliminary data.</text>
</comment>
<evidence type="ECO:0000256" key="1">
    <source>
        <dbReference type="SAM" id="SignalP"/>
    </source>
</evidence>
<evidence type="ECO:0008006" key="4">
    <source>
        <dbReference type="Google" id="ProtNLM"/>
    </source>
</evidence>
<dbReference type="EMBL" id="JAGTJR010000104">
    <property type="protein sequence ID" value="KAH7010723.1"/>
    <property type="molecule type" value="Genomic_DNA"/>
</dbReference>
<keyword evidence="3" id="KW-1185">Reference proteome</keyword>
<accession>A0ABQ8FQ40</accession>
<feature type="chain" id="PRO_5045989431" description="Secreted protein" evidence="1">
    <location>
        <begin position="25"/>
        <end position="105"/>
    </location>
</feature>
<protein>
    <recommendedName>
        <fullName evidence="4">Secreted protein</fullName>
    </recommendedName>
</protein>
<feature type="signal peptide" evidence="1">
    <location>
        <begin position="1"/>
        <end position="24"/>
    </location>
</feature>
<name>A0ABQ8FQ40_9PEZI</name>
<sequence length="105" mass="12160">MEKSFFFFFLSSFLFSISPYPLLSRLPHLALLHSPWCTLHAYIRTCDKEKTGAIQSRERKNICKNNKRFASEQKGIHISPNSFLIPKMRKKKKKLCGESEAVQGP</sequence>
<dbReference type="Proteomes" id="UP000774617">
    <property type="component" value="Unassembled WGS sequence"/>
</dbReference>